<dbReference type="AlphaFoldDB" id="A0A1T4WJF1"/>
<evidence type="ECO:0000256" key="8">
    <source>
        <dbReference type="ARBA" id="ARBA00048488"/>
    </source>
</evidence>
<sequence>MLDWKQVLHLSQKGNLPPDRVVSKTDQEWRAQLSPEQYQITRQHGTERAFSSELCSLFEPGLYACICCGSLLFDASQKFESGSGWPSFTQPLKENALAYHADRSYGMFRVETLCNTCEAHLGHVFPDGPPPSGLRYCMNAVALKKLKDAQNDN</sequence>
<evidence type="ECO:0000256" key="1">
    <source>
        <dbReference type="ARBA" id="ARBA00001947"/>
    </source>
</evidence>
<evidence type="ECO:0000259" key="10">
    <source>
        <dbReference type="PROSITE" id="PS51790"/>
    </source>
</evidence>
<organism evidence="11 12">
    <name type="scientific">Thiothrix eikelboomii</name>
    <dbReference type="NCBI Taxonomy" id="92487"/>
    <lineage>
        <taxon>Bacteria</taxon>
        <taxon>Pseudomonadati</taxon>
        <taxon>Pseudomonadota</taxon>
        <taxon>Gammaproteobacteria</taxon>
        <taxon>Thiotrichales</taxon>
        <taxon>Thiotrichaceae</taxon>
        <taxon>Thiothrix</taxon>
    </lineage>
</organism>
<dbReference type="EC" id="1.8.4.12" evidence="3"/>
<dbReference type="GO" id="GO:0030091">
    <property type="term" value="P:protein repair"/>
    <property type="evidence" value="ECO:0007669"/>
    <property type="project" value="InterPro"/>
</dbReference>
<dbReference type="Pfam" id="PF01641">
    <property type="entry name" value="SelR"/>
    <property type="match status" value="1"/>
</dbReference>
<dbReference type="PANTHER" id="PTHR10173:SF52">
    <property type="entry name" value="METHIONINE-R-SULFOXIDE REDUCTASE B1"/>
    <property type="match status" value="1"/>
</dbReference>
<accession>A0A1T4WJF1</accession>
<comment type="similarity">
    <text evidence="2">Belongs to the MsrB Met sulfoxide reductase family.</text>
</comment>
<gene>
    <name evidence="11" type="ORF">SAMN02745130_01668</name>
</gene>
<evidence type="ECO:0000256" key="3">
    <source>
        <dbReference type="ARBA" id="ARBA00012499"/>
    </source>
</evidence>
<dbReference type="PANTHER" id="PTHR10173">
    <property type="entry name" value="METHIONINE SULFOXIDE REDUCTASE"/>
    <property type="match status" value="1"/>
</dbReference>
<dbReference type="Gene3D" id="2.170.150.20">
    <property type="entry name" value="Peptide methionine sulfoxide reductase"/>
    <property type="match status" value="1"/>
</dbReference>
<dbReference type="GO" id="GO:0046872">
    <property type="term" value="F:metal ion binding"/>
    <property type="evidence" value="ECO:0007669"/>
    <property type="project" value="UniProtKB-KW"/>
</dbReference>
<dbReference type="GO" id="GO:0006979">
    <property type="term" value="P:response to oxidative stress"/>
    <property type="evidence" value="ECO:0007669"/>
    <property type="project" value="InterPro"/>
</dbReference>
<protein>
    <recommendedName>
        <fullName evidence="4">Peptide methionine sulfoxide reductase MsrB</fullName>
        <ecNumber evidence="3">1.8.4.12</ecNumber>
    </recommendedName>
    <alternativeName>
        <fullName evidence="9">Peptide-methionine (R)-S-oxide reductase</fullName>
    </alternativeName>
</protein>
<dbReference type="GO" id="GO:0005737">
    <property type="term" value="C:cytoplasm"/>
    <property type="evidence" value="ECO:0007669"/>
    <property type="project" value="TreeGrafter"/>
</dbReference>
<reference evidence="11 12" key="1">
    <citation type="submission" date="2017-02" db="EMBL/GenBank/DDBJ databases">
        <authorList>
            <person name="Peterson S.W."/>
        </authorList>
    </citation>
    <scope>NUCLEOTIDE SEQUENCE [LARGE SCALE GENOMIC DNA]</scope>
    <source>
        <strain evidence="11 12">ATCC 49788</strain>
    </source>
</reference>
<dbReference type="Proteomes" id="UP000190460">
    <property type="component" value="Unassembled WGS sequence"/>
</dbReference>
<name>A0A1T4WJF1_9GAMM</name>
<proteinExistence type="inferred from homology"/>
<dbReference type="RefSeq" id="WP_078922142.1">
    <property type="nucleotide sequence ID" value="NZ_FUYB01000006.1"/>
</dbReference>
<dbReference type="PROSITE" id="PS51790">
    <property type="entry name" value="MSRB"/>
    <property type="match status" value="1"/>
</dbReference>
<dbReference type="OrthoDB" id="4174719at2"/>
<dbReference type="STRING" id="92487.SAMN02745130_01668"/>
<evidence type="ECO:0000313" key="12">
    <source>
        <dbReference type="Proteomes" id="UP000190460"/>
    </source>
</evidence>
<keyword evidence="7" id="KW-0560">Oxidoreductase</keyword>
<dbReference type="InterPro" id="IPR011057">
    <property type="entry name" value="Mss4-like_sf"/>
</dbReference>
<keyword evidence="6" id="KW-0862">Zinc</keyword>
<evidence type="ECO:0000256" key="7">
    <source>
        <dbReference type="ARBA" id="ARBA00023002"/>
    </source>
</evidence>
<keyword evidence="5" id="KW-0479">Metal-binding</keyword>
<feature type="domain" description="MsrB" evidence="10">
    <location>
        <begin position="26"/>
        <end position="148"/>
    </location>
</feature>
<comment type="cofactor">
    <cofactor evidence="1">
        <name>Zn(2+)</name>
        <dbReference type="ChEBI" id="CHEBI:29105"/>
    </cofactor>
</comment>
<keyword evidence="12" id="KW-1185">Reference proteome</keyword>
<evidence type="ECO:0000256" key="9">
    <source>
        <dbReference type="ARBA" id="ARBA00075819"/>
    </source>
</evidence>
<comment type="catalytic activity">
    <reaction evidence="8">
        <text>L-methionyl-[protein] + [thioredoxin]-disulfide + H2O = L-methionyl-(R)-S-oxide-[protein] + [thioredoxin]-dithiol</text>
        <dbReference type="Rhea" id="RHEA:24164"/>
        <dbReference type="Rhea" id="RHEA-COMP:10698"/>
        <dbReference type="Rhea" id="RHEA-COMP:10700"/>
        <dbReference type="Rhea" id="RHEA-COMP:12313"/>
        <dbReference type="Rhea" id="RHEA-COMP:12314"/>
        <dbReference type="ChEBI" id="CHEBI:15377"/>
        <dbReference type="ChEBI" id="CHEBI:16044"/>
        <dbReference type="ChEBI" id="CHEBI:29950"/>
        <dbReference type="ChEBI" id="CHEBI:45764"/>
        <dbReference type="ChEBI" id="CHEBI:50058"/>
        <dbReference type="EC" id="1.8.4.12"/>
    </reaction>
</comment>
<evidence type="ECO:0000256" key="5">
    <source>
        <dbReference type="ARBA" id="ARBA00022723"/>
    </source>
</evidence>
<dbReference type="InterPro" id="IPR028427">
    <property type="entry name" value="Met_Sox_Rdtase_MsrB"/>
</dbReference>
<evidence type="ECO:0000256" key="6">
    <source>
        <dbReference type="ARBA" id="ARBA00022833"/>
    </source>
</evidence>
<dbReference type="EMBL" id="FUYB01000006">
    <property type="protein sequence ID" value="SKA76761.1"/>
    <property type="molecule type" value="Genomic_DNA"/>
</dbReference>
<evidence type="ECO:0000256" key="2">
    <source>
        <dbReference type="ARBA" id="ARBA00007174"/>
    </source>
</evidence>
<dbReference type="InterPro" id="IPR002579">
    <property type="entry name" value="Met_Sox_Rdtase_MsrB_dom"/>
</dbReference>
<dbReference type="FunFam" id="2.170.150.20:FF:000001">
    <property type="entry name" value="Peptide methionine sulfoxide reductase MsrB"/>
    <property type="match status" value="1"/>
</dbReference>
<dbReference type="SUPFAM" id="SSF51316">
    <property type="entry name" value="Mss4-like"/>
    <property type="match status" value="1"/>
</dbReference>
<dbReference type="GO" id="GO:0033743">
    <property type="term" value="F:peptide-methionine (R)-S-oxide reductase activity"/>
    <property type="evidence" value="ECO:0007669"/>
    <property type="project" value="UniProtKB-EC"/>
</dbReference>
<dbReference type="NCBIfam" id="TIGR00357">
    <property type="entry name" value="peptide-methionine (R)-S-oxide reductase MsrB"/>
    <property type="match status" value="1"/>
</dbReference>
<evidence type="ECO:0000313" key="11">
    <source>
        <dbReference type="EMBL" id="SKA76761.1"/>
    </source>
</evidence>
<evidence type="ECO:0000256" key="4">
    <source>
        <dbReference type="ARBA" id="ARBA00021130"/>
    </source>
</evidence>